<comment type="caution">
    <text evidence="1">The sequence shown here is derived from an EMBL/GenBank/DDBJ whole genome shotgun (WGS) entry which is preliminary data.</text>
</comment>
<reference evidence="1 2" key="1">
    <citation type="submission" date="2022-09" db="EMBL/GenBank/DDBJ databases">
        <authorList>
            <person name="Han X.L."/>
            <person name="Wang Q."/>
            <person name="Lu T."/>
        </authorList>
    </citation>
    <scope>NUCLEOTIDE SEQUENCE [LARGE SCALE GENOMIC DNA]</scope>
    <source>
        <strain evidence="1 2">WQ 127069</strain>
    </source>
</reference>
<dbReference type="EMBL" id="JAOQIO010000016">
    <property type="protein sequence ID" value="MCU6792093.1"/>
    <property type="molecule type" value="Genomic_DNA"/>
</dbReference>
<sequence length="78" mass="8222">MSESIWGLELKLSRVLTAPACAEAAVRLPVINSRQSGSKGVLEQTSAASEAVKASTQTVDSLYLNSYGIPLTDPLQSD</sequence>
<evidence type="ECO:0000313" key="2">
    <source>
        <dbReference type="Proteomes" id="UP001652445"/>
    </source>
</evidence>
<dbReference type="Proteomes" id="UP001652445">
    <property type="component" value="Unassembled WGS sequence"/>
</dbReference>
<keyword evidence="2" id="KW-1185">Reference proteome</keyword>
<accession>A0ABT2UBT7</accession>
<name>A0ABT2UBT7_9BACL</name>
<gene>
    <name evidence="1" type="ORF">OB236_08125</name>
</gene>
<protein>
    <submittedName>
        <fullName evidence="1">Uncharacterized protein</fullName>
    </submittedName>
</protein>
<evidence type="ECO:0000313" key="1">
    <source>
        <dbReference type="EMBL" id="MCU6792093.1"/>
    </source>
</evidence>
<proteinExistence type="predicted"/>
<organism evidence="1 2">
    <name type="scientific">Paenibacillus baimaensis</name>
    <dbReference type="NCBI Taxonomy" id="2982185"/>
    <lineage>
        <taxon>Bacteria</taxon>
        <taxon>Bacillati</taxon>
        <taxon>Bacillota</taxon>
        <taxon>Bacilli</taxon>
        <taxon>Bacillales</taxon>
        <taxon>Paenibacillaceae</taxon>
        <taxon>Paenibacillus</taxon>
    </lineage>
</organism>